<dbReference type="EMBL" id="MU151471">
    <property type="protein sequence ID" value="KAF9443467.1"/>
    <property type="molecule type" value="Genomic_DNA"/>
</dbReference>
<evidence type="ECO:0000313" key="1">
    <source>
        <dbReference type="EMBL" id="KAF9443467.1"/>
    </source>
</evidence>
<sequence length="191" mass="21345">MRAATFPSIVSRTDWKVFKLWKAVEGVKNQEADVRENECVDAPDAHEDVGGVEIVTPSFMVVSKLCAIMRGHRDSQTQKLQCDINDLLLTAEHLRSYGGTISELLQARLSDRAESFRWCDFWELYGDMFGEEGASDLKRRLHSIGVTKTQDRICCPVTGFTLVGGQGIHSGLLLLSIHGVVNTQENGTYWI</sequence>
<protein>
    <submittedName>
        <fullName evidence="1">Uncharacterized protein</fullName>
    </submittedName>
</protein>
<keyword evidence="2" id="KW-1185">Reference proteome</keyword>
<dbReference type="Proteomes" id="UP000807342">
    <property type="component" value="Unassembled WGS sequence"/>
</dbReference>
<gene>
    <name evidence="1" type="ORF">P691DRAFT_808946</name>
</gene>
<name>A0A9P6BXU2_9AGAR</name>
<evidence type="ECO:0000313" key="2">
    <source>
        <dbReference type="Proteomes" id="UP000807342"/>
    </source>
</evidence>
<dbReference type="AlphaFoldDB" id="A0A9P6BXU2"/>
<proteinExistence type="predicted"/>
<comment type="caution">
    <text evidence="1">The sequence shown here is derived from an EMBL/GenBank/DDBJ whole genome shotgun (WGS) entry which is preliminary data.</text>
</comment>
<reference evidence="1" key="1">
    <citation type="submission" date="2020-11" db="EMBL/GenBank/DDBJ databases">
        <authorList>
            <consortium name="DOE Joint Genome Institute"/>
            <person name="Ahrendt S."/>
            <person name="Riley R."/>
            <person name="Andreopoulos W."/>
            <person name="Labutti K."/>
            <person name="Pangilinan J."/>
            <person name="Ruiz-Duenas F.J."/>
            <person name="Barrasa J.M."/>
            <person name="Sanchez-Garcia M."/>
            <person name="Camarero S."/>
            <person name="Miyauchi S."/>
            <person name="Serrano A."/>
            <person name="Linde D."/>
            <person name="Babiker R."/>
            <person name="Drula E."/>
            <person name="Ayuso-Fernandez I."/>
            <person name="Pacheco R."/>
            <person name="Padilla G."/>
            <person name="Ferreira P."/>
            <person name="Barriuso J."/>
            <person name="Kellner H."/>
            <person name="Castanera R."/>
            <person name="Alfaro M."/>
            <person name="Ramirez L."/>
            <person name="Pisabarro A.G."/>
            <person name="Kuo A."/>
            <person name="Tritt A."/>
            <person name="Lipzen A."/>
            <person name="He G."/>
            <person name="Yan M."/>
            <person name="Ng V."/>
            <person name="Cullen D."/>
            <person name="Martin F."/>
            <person name="Rosso M.-N."/>
            <person name="Henrissat B."/>
            <person name="Hibbett D."/>
            <person name="Martinez A.T."/>
            <person name="Grigoriev I.V."/>
        </authorList>
    </citation>
    <scope>NUCLEOTIDE SEQUENCE</scope>
    <source>
        <strain evidence="1">MF-IS2</strain>
    </source>
</reference>
<organism evidence="1 2">
    <name type="scientific">Macrolepiota fuliginosa MF-IS2</name>
    <dbReference type="NCBI Taxonomy" id="1400762"/>
    <lineage>
        <taxon>Eukaryota</taxon>
        <taxon>Fungi</taxon>
        <taxon>Dikarya</taxon>
        <taxon>Basidiomycota</taxon>
        <taxon>Agaricomycotina</taxon>
        <taxon>Agaricomycetes</taxon>
        <taxon>Agaricomycetidae</taxon>
        <taxon>Agaricales</taxon>
        <taxon>Agaricineae</taxon>
        <taxon>Agaricaceae</taxon>
        <taxon>Macrolepiota</taxon>
    </lineage>
</organism>
<accession>A0A9P6BXU2</accession>